<gene>
    <name evidence="2" type="ORF">WJX74_008080</name>
</gene>
<keyword evidence="1" id="KW-1133">Transmembrane helix</keyword>
<evidence type="ECO:0000313" key="2">
    <source>
        <dbReference type="EMBL" id="KAK9835788.1"/>
    </source>
</evidence>
<keyword evidence="1" id="KW-0812">Transmembrane</keyword>
<dbReference type="Proteomes" id="UP001438707">
    <property type="component" value="Unassembled WGS sequence"/>
</dbReference>
<comment type="caution">
    <text evidence="2">The sequence shown here is derived from an EMBL/GenBank/DDBJ whole genome shotgun (WGS) entry which is preliminary data.</text>
</comment>
<dbReference type="AlphaFoldDB" id="A0AAW1RQ69"/>
<organism evidence="2 3">
    <name type="scientific">Apatococcus lobatus</name>
    <dbReference type="NCBI Taxonomy" id="904363"/>
    <lineage>
        <taxon>Eukaryota</taxon>
        <taxon>Viridiplantae</taxon>
        <taxon>Chlorophyta</taxon>
        <taxon>core chlorophytes</taxon>
        <taxon>Trebouxiophyceae</taxon>
        <taxon>Chlorellales</taxon>
        <taxon>Chlorellaceae</taxon>
        <taxon>Apatococcus</taxon>
    </lineage>
</organism>
<sequence>MAADLMADTSILTCLYMTAGVPGYVVLLWQVMLEFWQASESRTARIQGQGLPALLEPSHLAAAGKGHMLQASSMQGWAGGCVVIQLSRSSLGVCSVSSSGNQCVSNVTQANRALFQAAPVYHFSKSPLLSLLRP</sequence>
<feature type="transmembrane region" description="Helical" evidence="1">
    <location>
        <begin position="15"/>
        <end position="36"/>
    </location>
</feature>
<proteinExistence type="predicted"/>
<protein>
    <submittedName>
        <fullName evidence="2">Uncharacterized protein</fullName>
    </submittedName>
</protein>
<evidence type="ECO:0000313" key="3">
    <source>
        <dbReference type="Proteomes" id="UP001438707"/>
    </source>
</evidence>
<dbReference type="EMBL" id="JALJOS010000008">
    <property type="protein sequence ID" value="KAK9835788.1"/>
    <property type="molecule type" value="Genomic_DNA"/>
</dbReference>
<name>A0AAW1RQ69_9CHLO</name>
<keyword evidence="3" id="KW-1185">Reference proteome</keyword>
<keyword evidence="1" id="KW-0472">Membrane</keyword>
<evidence type="ECO:0000256" key="1">
    <source>
        <dbReference type="SAM" id="Phobius"/>
    </source>
</evidence>
<reference evidence="2 3" key="1">
    <citation type="journal article" date="2024" name="Nat. Commun.">
        <title>Phylogenomics reveals the evolutionary origins of lichenization in chlorophyte algae.</title>
        <authorList>
            <person name="Puginier C."/>
            <person name="Libourel C."/>
            <person name="Otte J."/>
            <person name="Skaloud P."/>
            <person name="Haon M."/>
            <person name="Grisel S."/>
            <person name="Petersen M."/>
            <person name="Berrin J.G."/>
            <person name="Delaux P.M."/>
            <person name="Dal Grande F."/>
            <person name="Keller J."/>
        </authorList>
    </citation>
    <scope>NUCLEOTIDE SEQUENCE [LARGE SCALE GENOMIC DNA]</scope>
    <source>
        <strain evidence="2 3">SAG 2145</strain>
    </source>
</reference>
<accession>A0AAW1RQ69</accession>